<accession>A0ABR8MFY1</accession>
<keyword evidence="2" id="KW-1185">Reference proteome</keyword>
<dbReference type="Gene3D" id="3.30.530.20">
    <property type="match status" value="1"/>
</dbReference>
<evidence type="ECO:0000313" key="2">
    <source>
        <dbReference type="Proteomes" id="UP000649289"/>
    </source>
</evidence>
<evidence type="ECO:0000313" key="1">
    <source>
        <dbReference type="EMBL" id="MBD3914981.1"/>
    </source>
</evidence>
<dbReference type="Pfam" id="PF10698">
    <property type="entry name" value="DUF2505"/>
    <property type="match status" value="1"/>
</dbReference>
<sequence length="155" mass="16599">MKKLTKKLTYDATTEAVAAMLADPAFREEVLERQHVVRGSATVDGDVVTVEQVRSADGVPSFARSFVGDEIAIVQQDTWTSATTADIELSIPGKPGHAQGTLALTDAGGRTTETIDLEVSIKIPLVGGKVETMITDLLARALDVEHRVGVEWLGR</sequence>
<dbReference type="RefSeq" id="WP_191199328.1">
    <property type="nucleotide sequence ID" value="NZ_BAAAPA010000009.1"/>
</dbReference>
<dbReference type="EMBL" id="JACXYY010000004">
    <property type="protein sequence ID" value="MBD3914981.1"/>
    <property type="molecule type" value="Genomic_DNA"/>
</dbReference>
<gene>
    <name evidence="1" type="ORF">IEZ25_10185</name>
</gene>
<dbReference type="InterPro" id="IPR023393">
    <property type="entry name" value="START-like_dom_sf"/>
</dbReference>
<name>A0ABR8MFY1_9ACTN</name>
<dbReference type="Proteomes" id="UP000649289">
    <property type="component" value="Unassembled WGS sequence"/>
</dbReference>
<protein>
    <submittedName>
        <fullName evidence="1">DUF2505 domain-containing protein</fullName>
    </submittedName>
</protein>
<reference evidence="1 2" key="1">
    <citation type="submission" date="2020-09" db="EMBL/GenBank/DDBJ databases">
        <title>novel species in genus Nocardioides.</title>
        <authorList>
            <person name="Zhang G."/>
        </authorList>
    </citation>
    <scope>NUCLEOTIDE SEQUENCE [LARGE SCALE GENOMIC DNA]</scope>
    <source>
        <strain evidence="1 2">19197</strain>
    </source>
</reference>
<comment type="caution">
    <text evidence="1">The sequence shown here is derived from an EMBL/GenBank/DDBJ whole genome shotgun (WGS) entry which is preliminary data.</text>
</comment>
<organism evidence="1 2">
    <name type="scientific">Nocardioides hwasunensis</name>
    <dbReference type="NCBI Taxonomy" id="397258"/>
    <lineage>
        <taxon>Bacteria</taxon>
        <taxon>Bacillati</taxon>
        <taxon>Actinomycetota</taxon>
        <taxon>Actinomycetes</taxon>
        <taxon>Propionibacteriales</taxon>
        <taxon>Nocardioidaceae</taxon>
        <taxon>Nocardioides</taxon>
    </lineage>
</organism>
<dbReference type="InterPro" id="IPR019639">
    <property type="entry name" value="DUF2505"/>
</dbReference>
<proteinExistence type="predicted"/>